<dbReference type="EMBL" id="BGZK01000464">
    <property type="protein sequence ID" value="GBP45074.1"/>
    <property type="molecule type" value="Genomic_DNA"/>
</dbReference>
<feature type="compositionally biased region" description="Basic and acidic residues" evidence="1">
    <location>
        <begin position="110"/>
        <end position="130"/>
    </location>
</feature>
<feature type="region of interest" description="Disordered" evidence="1">
    <location>
        <begin position="80"/>
        <end position="130"/>
    </location>
</feature>
<feature type="compositionally biased region" description="Basic and acidic residues" evidence="1">
    <location>
        <begin position="80"/>
        <end position="96"/>
    </location>
</feature>
<name>A0A4C1W4H3_EUMVA</name>
<evidence type="ECO:0000256" key="1">
    <source>
        <dbReference type="SAM" id="MobiDB-lite"/>
    </source>
</evidence>
<protein>
    <submittedName>
        <fullName evidence="2">Protein king tubby</fullName>
    </submittedName>
</protein>
<gene>
    <name evidence="2" type="primary">king-tubby</name>
    <name evidence="2" type="ORF">EVAR_33179_1</name>
</gene>
<organism evidence="2 3">
    <name type="scientific">Eumeta variegata</name>
    <name type="common">Bagworm moth</name>
    <name type="synonym">Eumeta japonica</name>
    <dbReference type="NCBI Taxonomy" id="151549"/>
    <lineage>
        <taxon>Eukaryota</taxon>
        <taxon>Metazoa</taxon>
        <taxon>Ecdysozoa</taxon>
        <taxon>Arthropoda</taxon>
        <taxon>Hexapoda</taxon>
        <taxon>Insecta</taxon>
        <taxon>Pterygota</taxon>
        <taxon>Neoptera</taxon>
        <taxon>Endopterygota</taxon>
        <taxon>Lepidoptera</taxon>
        <taxon>Glossata</taxon>
        <taxon>Ditrysia</taxon>
        <taxon>Tineoidea</taxon>
        <taxon>Psychidae</taxon>
        <taxon>Oiketicinae</taxon>
        <taxon>Eumeta</taxon>
    </lineage>
</organism>
<keyword evidence="3" id="KW-1185">Reference proteome</keyword>
<accession>A0A4C1W4H3</accession>
<dbReference type="OrthoDB" id="7387500at2759"/>
<dbReference type="AlphaFoldDB" id="A0A4C1W4H3"/>
<feature type="region of interest" description="Disordered" evidence="1">
    <location>
        <begin position="1"/>
        <end position="40"/>
    </location>
</feature>
<reference evidence="2 3" key="1">
    <citation type="journal article" date="2019" name="Commun. Biol.">
        <title>The bagworm genome reveals a unique fibroin gene that provides high tensile strength.</title>
        <authorList>
            <person name="Kono N."/>
            <person name="Nakamura H."/>
            <person name="Ohtoshi R."/>
            <person name="Tomita M."/>
            <person name="Numata K."/>
            <person name="Arakawa K."/>
        </authorList>
    </citation>
    <scope>NUCLEOTIDE SEQUENCE [LARGE SCALE GENOMIC DNA]</scope>
</reference>
<proteinExistence type="predicted"/>
<dbReference type="Proteomes" id="UP000299102">
    <property type="component" value="Unassembled WGS sequence"/>
</dbReference>
<feature type="compositionally biased region" description="Polar residues" evidence="1">
    <location>
        <begin position="97"/>
        <end position="109"/>
    </location>
</feature>
<sequence>MKQKRQTAGMVQANDLRVGSAKRPISGSRSRELHGYDGPMQFLMSPVNPDQVIPLQTNRISTYDDVKRWRSCQFCSETAKTKENRRNETEEEREARLQNQRTRMSTLRSGKSEERKENKSIEESRILKII</sequence>
<dbReference type="STRING" id="151549.A0A4C1W4H3"/>
<evidence type="ECO:0000313" key="3">
    <source>
        <dbReference type="Proteomes" id="UP000299102"/>
    </source>
</evidence>
<comment type="caution">
    <text evidence="2">The sequence shown here is derived from an EMBL/GenBank/DDBJ whole genome shotgun (WGS) entry which is preliminary data.</text>
</comment>
<evidence type="ECO:0000313" key="2">
    <source>
        <dbReference type="EMBL" id="GBP45074.1"/>
    </source>
</evidence>